<name>A0ACA9NB54_9GLOM</name>
<accession>A0ACA9NB54</accession>
<feature type="non-terminal residue" evidence="1">
    <location>
        <position position="1"/>
    </location>
</feature>
<sequence>KERTEISEAELEKIAREIMPSLNTDDIEKAKKIVAGTVRSFEKVTNKHYNSSEAIDFLKNNNPEKLKNIEAKKERKVAVIKEGLPENIQESCQKSFEKLLVHPAGEEVIKPLQKLLGPKGIYPTKKNGSLTENILEEVEKFKKGEGEIKTDKGGNVHVIIGSSDFSPEQLEENYKIIYNKMIELKPVGWKGDFLKNITLSTTMGPGLRILK</sequence>
<reference evidence="1" key="1">
    <citation type="submission" date="2021-06" db="EMBL/GenBank/DDBJ databases">
        <authorList>
            <person name="Kallberg Y."/>
            <person name="Tangrot J."/>
            <person name="Rosling A."/>
        </authorList>
    </citation>
    <scope>NUCLEOTIDE SEQUENCE</scope>
    <source>
        <strain evidence="1">AU212A</strain>
    </source>
</reference>
<evidence type="ECO:0000313" key="2">
    <source>
        <dbReference type="Proteomes" id="UP000789860"/>
    </source>
</evidence>
<dbReference type="EMBL" id="CAJVPM010020578">
    <property type="protein sequence ID" value="CAG8635685.1"/>
    <property type="molecule type" value="Genomic_DNA"/>
</dbReference>
<keyword evidence="2" id="KW-1185">Reference proteome</keyword>
<protein>
    <submittedName>
        <fullName evidence="1">6560_t:CDS:1</fullName>
    </submittedName>
</protein>
<gene>
    <name evidence="1" type="ORF">SCALOS_LOCUS8131</name>
</gene>
<proteinExistence type="predicted"/>
<evidence type="ECO:0000313" key="1">
    <source>
        <dbReference type="EMBL" id="CAG8635685.1"/>
    </source>
</evidence>
<organism evidence="1 2">
    <name type="scientific">Scutellospora calospora</name>
    <dbReference type="NCBI Taxonomy" id="85575"/>
    <lineage>
        <taxon>Eukaryota</taxon>
        <taxon>Fungi</taxon>
        <taxon>Fungi incertae sedis</taxon>
        <taxon>Mucoromycota</taxon>
        <taxon>Glomeromycotina</taxon>
        <taxon>Glomeromycetes</taxon>
        <taxon>Diversisporales</taxon>
        <taxon>Gigasporaceae</taxon>
        <taxon>Scutellospora</taxon>
    </lineage>
</organism>
<dbReference type="Proteomes" id="UP000789860">
    <property type="component" value="Unassembled WGS sequence"/>
</dbReference>
<comment type="caution">
    <text evidence="1">The sequence shown here is derived from an EMBL/GenBank/DDBJ whole genome shotgun (WGS) entry which is preliminary data.</text>
</comment>